<evidence type="ECO:0000256" key="3">
    <source>
        <dbReference type="ARBA" id="ARBA00022840"/>
    </source>
</evidence>
<name>A0AAP0SCY6_LIQFO</name>
<dbReference type="Pfam" id="PF00183">
    <property type="entry name" value="HSP90"/>
    <property type="match status" value="2"/>
</dbReference>
<evidence type="ECO:0000256" key="4">
    <source>
        <dbReference type="ARBA" id="ARBA00023186"/>
    </source>
</evidence>
<sequence length="297" mass="32878">MHSSRGFPSPLSSVTAAMAAAHVIEASRLQSPLPLPSTIRIATLCVLCSDTDIGMTRQELADCLGTIAQSGTAKFLKALKASKDAGSDNNLIGQFGVGFYSAFLVSDRVGVENKILLSLSTIIFSKHACGKFCSVSTKSPKSDRQYVWEGEANASSYTIREEIDTEKLIPRGTHLTLYVKVNKEILFVLSFAHPERVQKLVKNYSQLVSFPIYTWQEKGFTKEVEIDEDVAEAKKDEQDEKAELRNPKEVTTEKYNEFCKKSFNEYLEPLASSHFTTEGEVEFKSILYIPAVPPMGG</sequence>
<dbReference type="InterPro" id="IPR020575">
    <property type="entry name" value="Hsp90_N"/>
</dbReference>
<evidence type="ECO:0000313" key="6">
    <source>
        <dbReference type="Proteomes" id="UP001415857"/>
    </source>
</evidence>
<dbReference type="InterPro" id="IPR020568">
    <property type="entry name" value="Ribosomal_Su5_D2-typ_SF"/>
</dbReference>
<evidence type="ECO:0008006" key="7">
    <source>
        <dbReference type="Google" id="ProtNLM"/>
    </source>
</evidence>
<keyword evidence="3" id="KW-0067">ATP-binding</keyword>
<keyword evidence="6" id="KW-1185">Reference proteome</keyword>
<dbReference type="InterPro" id="IPR036890">
    <property type="entry name" value="HATPase_C_sf"/>
</dbReference>
<dbReference type="GO" id="GO:0140662">
    <property type="term" value="F:ATP-dependent protein folding chaperone"/>
    <property type="evidence" value="ECO:0007669"/>
    <property type="project" value="InterPro"/>
</dbReference>
<dbReference type="PRINTS" id="PR00775">
    <property type="entry name" value="HEATSHOCK90"/>
</dbReference>
<evidence type="ECO:0000256" key="1">
    <source>
        <dbReference type="ARBA" id="ARBA00008239"/>
    </source>
</evidence>
<dbReference type="PANTHER" id="PTHR11528">
    <property type="entry name" value="HEAT SHOCK PROTEIN 90 FAMILY MEMBER"/>
    <property type="match status" value="1"/>
</dbReference>
<dbReference type="SUPFAM" id="SSF54211">
    <property type="entry name" value="Ribosomal protein S5 domain 2-like"/>
    <property type="match status" value="1"/>
</dbReference>
<dbReference type="GO" id="GO:0016887">
    <property type="term" value="F:ATP hydrolysis activity"/>
    <property type="evidence" value="ECO:0007669"/>
    <property type="project" value="InterPro"/>
</dbReference>
<evidence type="ECO:0000256" key="2">
    <source>
        <dbReference type="ARBA" id="ARBA00022741"/>
    </source>
</evidence>
<dbReference type="InterPro" id="IPR001404">
    <property type="entry name" value="Hsp90_fam"/>
</dbReference>
<dbReference type="SUPFAM" id="SSF55874">
    <property type="entry name" value="ATPase domain of HSP90 chaperone/DNA topoisomerase II/histidine kinase"/>
    <property type="match status" value="1"/>
</dbReference>
<organism evidence="5 6">
    <name type="scientific">Liquidambar formosana</name>
    <name type="common">Formosan gum</name>
    <dbReference type="NCBI Taxonomy" id="63359"/>
    <lineage>
        <taxon>Eukaryota</taxon>
        <taxon>Viridiplantae</taxon>
        <taxon>Streptophyta</taxon>
        <taxon>Embryophyta</taxon>
        <taxon>Tracheophyta</taxon>
        <taxon>Spermatophyta</taxon>
        <taxon>Magnoliopsida</taxon>
        <taxon>eudicotyledons</taxon>
        <taxon>Gunneridae</taxon>
        <taxon>Pentapetalae</taxon>
        <taxon>Saxifragales</taxon>
        <taxon>Altingiaceae</taxon>
        <taxon>Liquidambar</taxon>
    </lineage>
</organism>
<dbReference type="AlphaFoldDB" id="A0AAP0SCY6"/>
<keyword evidence="4" id="KW-0143">Chaperone</keyword>
<dbReference type="Proteomes" id="UP001415857">
    <property type="component" value="Unassembled WGS sequence"/>
</dbReference>
<dbReference type="Gene3D" id="3.30.230.80">
    <property type="match status" value="1"/>
</dbReference>
<dbReference type="EMBL" id="JBBPBK010000001">
    <property type="protein sequence ID" value="KAK9292351.1"/>
    <property type="molecule type" value="Genomic_DNA"/>
</dbReference>
<comment type="caution">
    <text evidence="5">The sequence shown here is derived from an EMBL/GenBank/DDBJ whole genome shotgun (WGS) entry which is preliminary data.</text>
</comment>
<gene>
    <name evidence="5" type="ORF">L1049_020317</name>
</gene>
<dbReference type="Gene3D" id="3.30.565.10">
    <property type="entry name" value="Histidine kinase-like ATPase, C-terminal domain"/>
    <property type="match status" value="2"/>
</dbReference>
<comment type="similarity">
    <text evidence="1">Belongs to the heat shock protein 90 family.</text>
</comment>
<accession>A0AAP0SCY6</accession>
<dbReference type="GO" id="GO:0005524">
    <property type="term" value="F:ATP binding"/>
    <property type="evidence" value="ECO:0007669"/>
    <property type="project" value="UniProtKB-KW"/>
</dbReference>
<reference evidence="5 6" key="1">
    <citation type="journal article" date="2024" name="Plant J.">
        <title>Genome sequences and population genomics reveal climatic adaptation and genomic divergence between two closely related sweetgum species.</title>
        <authorList>
            <person name="Xu W.Q."/>
            <person name="Ren C.Q."/>
            <person name="Zhang X.Y."/>
            <person name="Comes H.P."/>
            <person name="Liu X.H."/>
            <person name="Li Y.G."/>
            <person name="Kettle C.J."/>
            <person name="Jalonen R."/>
            <person name="Gaisberger H."/>
            <person name="Ma Y.Z."/>
            <person name="Qiu Y.X."/>
        </authorList>
    </citation>
    <scope>NUCLEOTIDE SEQUENCE [LARGE SCALE GENOMIC DNA]</scope>
    <source>
        <strain evidence="5">Hangzhou</strain>
    </source>
</reference>
<dbReference type="GO" id="GO:0051082">
    <property type="term" value="F:unfolded protein binding"/>
    <property type="evidence" value="ECO:0007669"/>
    <property type="project" value="InterPro"/>
</dbReference>
<evidence type="ECO:0000313" key="5">
    <source>
        <dbReference type="EMBL" id="KAK9292351.1"/>
    </source>
</evidence>
<keyword evidence="2" id="KW-0547">Nucleotide-binding</keyword>
<proteinExistence type="inferred from homology"/>
<protein>
    <recommendedName>
        <fullName evidence="7">Heat shock protein 90</fullName>
    </recommendedName>
</protein>